<reference evidence="6 7" key="1">
    <citation type="journal article" date="2023" name="G3 (Bethesda)">
        <title>A chromosome-length genome assembly and annotation of blackberry (Rubus argutus, cv. 'Hillquist').</title>
        <authorList>
            <person name="Bruna T."/>
            <person name="Aryal R."/>
            <person name="Dudchenko O."/>
            <person name="Sargent D.J."/>
            <person name="Mead D."/>
            <person name="Buti M."/>
            <person name="Cavallini A."/>
            <person name="Hytonen T."/>
            <person name="Andres J."/>
            <person name="Pham M."/>
            <person name="Weisz D."/>
            <person name="Mascagni F."/>
            <person name="Usai G."/>
            <person name="Natali L."/>
            <person name="Bassil N."/>
            <person name="Fernandez G.E."/>
            <person name="Lomsadze A."/>
            <person name="Armour M."/>
            <person name="Olukolu B."/>
            <person name="Poorten T."/>
            <person name="Britton C."/>
            <person name="Davik J."/>
            <person name="Ashrafi H."/>
            <person name="Aiden E.L."/>
            <person name="Borodovsky M."/>
            <person name="Worthington M."/>
        </authorList>
    </citation>
    <scope>NUCLEOTIDE SEQUENCE [LARGE SCALE GENOMIC DNA]</scope>
    <source>
        <strain evidence="6">PI 553951</strain>
    </source>
</reference>
<dbReference type="PANTHER" id="PTHR31218">
    <property type="entry name" value="WAT1-RELATED PROTEIN"/>
    <property type="match status" value="1"/>
</dbReference>
<feature type="transmembrane region" description="Helical" evidence="5">
    <location>
        <begin position="129"/>
        <end position="150"/>
    </location>
</feature>
<organism evidence="6 7">
    <name type="scientific">Rubus argutus</name>
    <name type="common">Southern blackberry</name>
    <dbReference type="NCBI Taxonomy" id="59490"/>
    <lineage>
        <taxon>Eukaryota</taxon>
        <taxon>Viridiplantae</taxon>
        <taxon>Streptophyta</taxon>
        <taxon>Embryophyta</taxon>
        <taxon>Tracheophyta</taxon>
        <taxon>Spermatophyta</taxon>
        <taxon>Magnoliopsida</taxon>
        <taxon>eudicotyledons</taxon>
        <taxon>Gunneridae</taxon>
        <taxon>Pentapetalae</taxon>
        <taxon>rosids</taxon>
        <taxon>fabids</taxon>
        <taxon>Rosales</taxon>
        <taxon>Rosaceae</taxon>
        <taxon>Rosoideae</taxon>
        <taxon>Rosoideae incertae sedis</taxon>
        <taxon>Rubus</taxon>
    </lineage>
</organism>
<dbReference type="AlphaFoldDB" id="A0AAW1YMU0"/>
<dbReference type="InterPro" id="IPR030184">
    <property type="entry name" value="WAT1-related"/>
</dbReference>
<dbReference type="GO" id="GO:0022857">
    <property type="term" value="F:transmembrane transporter activity"/>
    <property type="evidence" value="ECO:0007669"/>
    <property type="project" value="InterPro"/>
</dbReference>
<keyword evidence="2 5" id="KW-1133">Transmembrane helix</keyword>
<dbReference type="Proteomes" id="UP001457282">
    <property type="component" value="Unassembled WGS sequence"/>
</dbReference>
<feature type="compositionally biased region" description="Basic and acidic residues" evidence="4">
    <location>
        <begin position="341"/>
        <end position="351"/>
    </location>
</feature>
<evidence type="ECO:0000313" key="7">
    <source>
        <dbReference type="Proteomes" id="UP001457282"/>
    </source>
</evidence>
<feature type="transmembrane region" description="Helical" evidence="5">
    <location>
        <begin position="72"/>
        <end position="93"/>
    </location>
</feature>
<dbReference type="GO" id="GO:0016020">
    <property type="term" value="C:membrane"/>
    <property type="evidence" value="ECO:0007669"/>
    <property type="project" value="InterPro"/>
</dbReference>
<accession>A0AAW1YMU0</accession>
<evidence type="ECO:0000256" key="5">
    <source>
        <dbReference type="SAM" id="Phobius"/>
    </source>
</evidence>
<evidence type="ECO:0000256" key="4">
    <source>
        <dbReference type="SAM" id="MobiDB-lite"/>
    </source>
</evidence>
<evidence type="ECO:0000256" key="1">
    <source>
        <dbReference type="ARBA" id="ARBA00022692"/>
    </source>
</evidence>
<keyword evidence="7" id="KW-1185">Reference proteome</keyword>
<name>A0AAW1YMU0_RUBAR</name>
<keyword evidence="1 5" id="KW-0812">Transmembrane</keyword>
<feature type="region of interest" description="Disordered" evidence="4">
    <location>
        <begin position="322"/>
        <end position="360"/>
    </location>
</feature>
<comment type="caution">
    <text evidence="6">The sequence shown here is derived from an EMBL/GenBank/DDBJ whole genome shotgun (WGS) entry which is preliminary data.</text>
</comment>
<sequence>MAIIWANTKPCLAAVANQLSDICWHDLALQSCLQWRYEHLCLRPRSIDKLQAMNVFLLPTAPIFDRNNATPLSFVIFCKIFMPSFLGSLEVYVNLISDNILRERSIMCCVFRITFTINVYSVGLTLTSATLGAALINCLPVTTFCFAFLLMMEKGKMRTRAGIAKVLGLNSQQHYQPQNADHKDQQRWFHIFHGYYLLGLVACTSGSTSERVPCKATLLKLCLSSSIQSLCVANLLYIIHINGKKPRPSQWKLGWNIELLALAYCGSPFLWEGDHPTPFIFSSTKSANKSNKIFSICSVLGDLVATSLYSVLCGKSKEQKSMEDWSGEGGRWARSSLPVQPEKERTAKEPEVTMSPPMFV</sequence>
<evidence type="ECO:0000313" key="6">
    <source>
        <dbReference type="EMBL" id="KAK9949971.1"/>
    </source>
</evidence>
<keyword evidence="3 5" id="KW-0472">Membrane</keyword>
<protein>
    <submittedName>
        <fullName evidence="6">Uncharacterized protein</fullName>
    </submittedName>
</protein>
<evidence type="ECO:0000256" key="3">
    <source>
        <dbReference type="ARBA" id="ARBA00023136"/>
    </source>
</evidence>
<dbReference type="EMBL" id="JBEDUW010000001">
    <property type="protein sequence ID" value="KAK9949971.1"/>
    <property type="molecule type" value="Genomic_DNA"/>
</dbReference>
<proteinExistence type="predicted"/>
<gene>
    <name evidence="6" type="ORF">M0R45_005478</name>
</gene>
<evidence type="ECO:0000256" key="2">
    <source>
        <dbReference type="ARBA" id="ARBA00022989"/>
    </source>
</evidence>